<proteinExistence type="predicted"/>
<dbReference type="Proteomes" id="UP000004995">
    <property type="component" value="Unassembled WGS sequence"/>
</dbReference>
<gene>
    <name evidence="1" type="ORF">SETIT_6G107200v2</name>
</gene>
<name>K3YNK7_SETIT</name>
<dbReference type="EMBL" id="AGNK02003682">
    <property type="status" value="NOT_ANNOTATED_CDS"/>
    <property type="molecule type" value="Genomic_DNA"/>
</dbReference>
<sequence length="81" mass="9533">MQCRWQHKRQRWVQPEWQHDNIQMLELKWDPGVMAEEHLLLQNAHQKMTILTVVSCLPILSRAGLVNGMYDQPVKRPTGST</sequence>
<reference evidence="1 3" key="1">
    <citation type="journal article" date="2012" name="Nat. Biotechnol.">
        <title>Reference genome sequence of the model plant Setaria.</title>
        <authorList>
            <person name="Bennetzen J.L."/>
            <person name="Schmutz J."/>
            <person name="Wang H."/>
            <person name="Percifield R."/>
            <person name="Hawkins J."/>
            <person name="Pontaroli A.C."/>
            <person name="Estep M."/>
            <person name="Feng L."/>
            <person name="Vaughn J.N."/>
            <person name="Grimwood J."/>
            <person name="Jenkins J."/>
            <person name="Barry K."/>
            <person name="Lindquist E."/>
            <person name="Hellsten U."/>
            <person name="Deshpande S."/>
            <person name="Wang X."/>
            <person name="Wu X."/>
            <person name="Mitros T."/>
            <person name="Triplett J."/>
            <person name="Yang X."/>
            <person name="Ye C.Y."/>
            <person name="Mauro-Herrera M."/>
            <person name="Wang L."/>
            <person name="Li P."/>
            <person name="Sharma M."/>
            <person name="Sharma R."/>
            <person name="Ronald P.C."/>
            <person name="Panaud O."/>
            <person name="Kellogg E.A."/>
            <person name="Brutnell T.P."/>
            <person name="Doust A.N."/>
            <person name="Tuskan G.A."/>
            <person name="Rokhsar D."/>
            <person name="Devos K.M."/>
        </authorList>
    </citation>
    <scope>NUCLEOTIDE SEQUENCE [LARGE SCALE GENOMIC DNA]</scope>
    <source>
        <strain evidence="3">cv. Yugu1</strain>
        <strain evidence="1">Yugu1</strain>
    </source>
</reference>
<dbReference type="AlphaFoldDB" id="K3YNK7"/>
<dbReference type="Gramene" id="KQL01303">
    <property type="protein sequence ID" value="KQL01303"/>
    <property type="gene ID" value="SETIT_015849mg"/>
</dbReference>
<evidence type="ECO:0000313" key="3">
    <source>
        <dbReference type="Proteomes" id="UP000004995"/>
    </source>
</evidence>
<accession>K3YNK7</accession>
<dbReference type="EnsemblPlants" id="KQL01303">
    <property type="protein sequence ID" value="KQL01303"/>
    <property type="gene ID" value="SETIT_015849mg"/>
</dbReference>
<reference evidence="2" key="3">
    <citation type="submission" date="2018-08" db="UniProtKB">
        <authorList>
            <consortium name="EnsemblPlants"/>
        </authorList>
    </citation>
    <scope>IDENTIFICATION</scope>
    <source>
        <strain evidence="2">Yugu1</strain>
    </source>
</reference>
<keyword evidence="3" id="KW-1185">Reference proteome</keyword>
<protein>
    <submittedName>
        <fullName evidence="1 2">Uncharacterized protein</fullName>
    </submittedName>
</protein>
<evidence type="ECO:0000313" key="1">
    <source>
        <dbReference type="EMBL" id="RCV30581.1"/>
    </source>
</evidence>
<dbReference type="EMBL" id="CM003533">
    <property type="protein sequence ID" value="RCV30581.1"/>
    <property type="molecule type" value="Genomic_DNA"/>
</dbReference>
<organism evidence="2 3">
    <name type="scientific">Setaria italica</name>
    <name type="common">Foxtail millet</name>
    <name type="synonym">Panicum italicum</name>
    <dbReference type="NCBI Taxonomy" id="4555"/>
    <lineage>
        <taxon>Eukaryota</taxon>
        <taxon>Viridiplantae</taxon>
        <taxon>Streptophyta</taxon>
        <taxon>Embryophyta</taxon>
        <taxon>Tracheophyta</taxon>
        <taxon>Spermatophyta</taxon>
        <taxon>Magnoliopsida</taxon>
        <taxon>Liliopsida</taxon>
        <taxon>Poales</taxon>
        <taxon>Poaceae</taxon>
        <taxon>PACMAD clade</taxon>
        <taxon>Panicoideae</taxon>
        <taxon>Panicodae</taxon>
        <taxon>Paniceae</taxon>
        <taxon>Cenchrinae</taxon>
        <taxon>Setaria</taxon>
    </lineage>
</organism>
<evidence type="ECO:0000313" key="2">
    <source>
        <dbReference type="EnsemblPlants" id="KQL01303"/>
    </source>
</evidence>
<reference evidence="1" key="2">
    <citation type="submission" date="2015-07" db="EMBL/GenBank/DDBJ databases">
        <authorList>
            <person name="Noorani M."/>
        </authorList>
    </citation>
    <scope>NUCLEOTIDE SEQUENCE</scope>
    <source>
        <strain evidence="1">Yugu1</strain>
    </source>
</reference>
<dbReference type="HOGENOM" id="CLU_2578417_0_0_1"/>